<organism evidence="2 3">
    <name type="scientific">Artemia franciscana</name>
    <name type="common">Brine shrimp</name>
    <name type="synonym">Artemia sanfranciscana</name>
    <dbReference type="NCBI Taxonomy" id="6661"/>
    <lineage>
        <taxon>Eukaryota</taxon>
        <taxon>Metazoa</taxon>
        <taxon>Ecdysozoa</taxon>
        <taxon>Arthropoda</taxon>
        <taxon>Crustacea</taxon>
        <taxon>Branchiopoda</taxon>
        <taxon>Anostraca</taxon>
        <taxon>Artemiidae</taxon>
        <taxon>Artemia</taxon>
    </lineage>
</organism>
<dbReference type="PANTHER" id="PTHR10773:SF19">
    <property type="match status" value="1"/>
</dbReference>
<protein>
    <submittedName>
        <fullName evidence="2">Uncharacterized protein</fullName>
    </submittedName>
</protein>
<gene>
    <name evidence="2" type="ORF">QYM36_007824</name>
</gene>
<comment type="caution">
    <text evidence="2">The sequence shown here is derived from an EMBL/GenBank/DDBJ whole genome shotgun (WGS) entry which is preliminary data.</text>
</comment>
<dbReference type="EMBL" id="JAVRJZ010000001">
    <property type="protein sequence ID" value="KAK2727106.1"/>
    <property type="molecule type" value="Genomic_DNA"/>
</dbReference>
<evidence type="ECO:0000256" key="1">
    <source>
        <dbReference type="SAM" id="MobiDB-lite"/>
    </source>
</evidence>
<keyword evidence="3" id="KW-1185">Reference proteome</keyword>
<evidence type="ECO:0000313" key="2">
    <source>
        <dbReference type="EMBL" id="KAK2727106.1"/>
    </source>
</evidence>
<evidence type="ECO:0000313" key="3">
    <source>
        <dbReference type="Proteomes" id="UP001187531"/>
    </source>
</evidence>
<dbReference type="PANTHER" id="PTHR10773">
    <property type="entry name" value="DNA-DIRECTED RNA POLYMERASES I, II, AND III SUBUNIT RPABC2"/>
    <property type="match status" value="1"/>
</dbReference>
<sequence length="234" mass="27262">MRLFKTFCLCRRRFVIAGCGSCSSSITGSVEAENQEQLGIRNNAEPAQDIEAESQEHTVDNPNSRRKTRKRISDRKIWVKTKIKVAENSGTAYMNHHNQKTYGKEKKVKNIVCNKDYHYKCKAIVSKKRQEIIDDFWRLGKVMRKVFYLKTTKIVLTKTKTKKKVKTHKSCTLRHYFVINTKKVQICKKFYLATRDISERRVYYGHSNVTTTGVPNPIAVQIPRNKISNEELEL</sequence>
<accession>A0AA88LKG8</accession>
<name>A0AA88LKG8_ARTSF</name>
<reference evidence="2" key="1">
    <citation type="submission" date="2023-07" db="EMBL/GenBank/DDBJ databases">
        <title>Chromosome-level genome assembly of Artemia franciscana.</title>
        <authorList>
            <person name="Jo E."/>
        </authorList>
    </citation>
    <scope>NUCLEOTIDE SEQUENCE</scope>
    <source>
        <tissue evidence="2">Whole body</tissue>
    </source>
</reference>
<feature type="region of interest" description="Disordered" evidence="1">
    <location>
        <begin position="46"/>
        <end position="71"/>
    </location>
</feature>
<dbReference type="Proteomes" id="UP001187531">
    <property type="component" value="Unassembled WGS sequence"/>
</dbReference>
<dbReference type="AlphaFoldDB" id="A0AA88LKG8"/>
<proteinExistence type="predicted"/>
<feature type="non-terminal residue" evidence="2">
    <location>
        <position position="234"/>
    </location>
</feature>